<evidence type="ECO:0000256" key="8">
    <source>
        <dbReference type="ARBA" id="ARBA00022840"/>
    </source>
</evidence>
<dbReference type="InterPro" id="IPR002317">
    <property type="entry name" value="Ser-tRNA-ligase_type_1"/>
</dbReference>
<keyword evidence="6" id="KW-0436">Ligase</keyword>
<dbReference type="AlphaFoldDB" id="A0A2H6KGP0"/>
<organism evidence="19 20">
    <name type="scientific">Babesia ovata</name>
    <dbReference type="NCBI Taxonomy" id="189622"/>
    <lineage>
        <taxon>Eukaryota</taxon>
        <taxon>Sar</taxon>
        <taxon>Alveolata</taxon>
        <taxon>Apicomplexa</taxon>
        <taxon>Aconoidasida</taxon>
        <taxon>Piroplasmida</taxon>
        <taxon>Babesiidae</taxon>
        <taxon>Babesia</taxon>
    </lineage>
</organism>
<dbReference type="EC" id="6.1.1.11" evidence="4"/>
<comment type="caution">
    <text evidence="19">The sequence shown here is derived from an EMBL/GenBank/DDBJ whole genome shotgun (WGS) entry which is preliminary data.</text>
</comment>
<comment type="catalytic activity">
    <reaction evidence="15">
        <text>tRNA(Ser) + L-serine + ATP = L-seryl-tRNA(Ser) + AMP + diphosphate + H(+)</text>
        <dbReference type="Rhea" id="RHEA:12292"/>
        <dbReference type="Rhea" id="RHEA-COMP:9669"/>
        <dbReference type="Rhea" id="RHEA-COMP:9703"/>
        <dbReference type="ChEBI" id="CHEBI:15378"/>
        <dbReference type="ChEBI" id="CHEBI:30616"/>
        <dbReference type="ChEBI" id="CHEBI:33019"/>
        <dbReference type="ChEBI" id="CHEBI:33384"/>
        <dbReference type="ChEBI" id="CHEBI:78442"/>
        <dbReference type="ChEBI" id="CHEBI:78533"/>
        <dbReference type="ChEBI" id="CHEBI:456215"/>
        <dbReference type="EC" id="6.1.1.11"/>
    </reaction>
</comment>
<evidence type="ECO:0000256" key="9">
    <source>
        <dbReference type="ARBA" id="ARBA00022917"/>
    </source>
</evidence>
<protein>
    <recommendedName>
        <fullName evidence="13">Serine--tRNA ligase</fullName>
        <ecNumber evidence="4">6.1.1.11</ecNumber>
    </recommendedName>
    <alternativeName>
        <fullName evidence="11">Seryl-tRNA synthetase</fullName>
    </alternativeName>
    <alternativeName>
        <fullName evidence="12">Seryl-tRNA(Ser/Sec) synthetase</fullName>
    </alternativeName>
</protein>
<keyword evidence="5" id="KW-0963">Cytoplasm</keyword>
<sequence length="544" mass="61133">MHMHTFRVSVLFGILSLLIEGCRGHFASSHHARRVGFLLPVTAQSREPTRLTRLSASDSDVNGEASPDCYCDSETYKRLSAYFTDEEKLVDEQSFGPLKNAFLRKKESGDGFIPLCFNLAALSAVPEVFHANFLSRGEDHWSTLLQIRKLYLEKIAKEEALSRLSSRRSELAKAFHTSPEADQASLRESSLALRDETKTTESRIKELNEQLDTLIHTLPNIILEDVPETELIVEKISTDPIPSATGDVVPHHEVIERFSDPCVSRSTKISGTGFSAYSGDISRLERALFNYMLDTHHKLFGYKELSVPFVVNASTLRGTGHLPRFEEDLFKLDERHQCNGDRGYLIPTGEIPLLALFGNSRVPVDKLPLWLMTYTPCFRSEIQDYGRETRGLIRNHQFGKVELICLCDSSGSDHFHNLMLSHIEYILGSLALPYRRVLLPANQLGSTSSKTVDFEVYFPSLKKYIEVSSCSNTLDFQSNRLNLFSTSRSRIHCINGSGVAIGRTLSAILENHQSLDANGRLEITVPQVLKPYLDGDQKLTEPLP</sequence>
<dbReference type="InterPro" id="IPR006195">
    <property type="entry name" value="aa-tRNA-synth_II"/>
</dbReference>
<evidence type="ECO:0000256" key="12">
    <source>
        <dbReference type="ARBA" id="ARBA00033352"/>
    </source>
</evidence>
<comment type="pathway">
    <text evidence="2">Aminoacyl-tRNA biosynthesis; selenocysteinyl-tRNA(Sec) biosynthesis; L-seryl-tRNA(Sec) from L-serine and tRNA(Sec): step 1/1.</text>
</comment>
<dbReference type="GO" id="GO:0005737">
    <property type="term" value="C:cytoplasm"/>
    <property type="evidence" value="ECO:0007669"/>
    <property type="project" value="UniProtKB-SubCell"/>
</dbReference>
<evidence type="ECO:0000256" key="17">
    <source>
        <dbReference type="SAM" id="SignalP"/>
    </source>
</evidence>
<dbReference type="GO" id="GO:0005524">
    <property type="term" value="F:ATP binding"/>
    <property type="evidence" value="ECO:0007669"/>
    <property type="project" value="UniProtKB-KW"/>
</dbReference>
<dbReference type="GO" id="GO:0004828">
    <property type="term" value="F:serine-tRNA ligase activity"/>
    <property type="evidence" value="ECO:0007669"/>
    <property type="project" value="UniProtKB-EC"/>
</dbReference>
<dbReference type="Gene3D" id="3.30.930.10">
    <property type="entry name" value="Bira Bifunctional Protein, Domain 2"/>
    <property type="match status" value="1"/>
</dbReference>
<dbReference type="InterPro" id="IPR045864">
    <property type="entry name" value="aa-tRNA-synth_II/BPL/LPL"/>
</dbReference>
<evidence type="ECO:0000256" key="16">
    <source>
        <dbReference type="SAM" id="MobiDB-lite"/>
    </source>
</evidence>
<comment type="catalytic activity">
    <reaction evidence="14">
        <text>tRNA(Sec) + L-serine + ATP = L-seryl-tRNA(Sec) + AMP + diphosphate + H(+)</text>
        <dbReference type="Rhea" id="RHEA:42580"/>
        <dbReference type="Rhea" id="RHEA-COMP:9742"/>
        <dbReference type="Rhea" id="RHEA-COMP:10128"/>
        <dbReference type="ChEBI" id="CHEBI:15378"/>
        <dbReference type="ChEBI" id="CHEBI:30616"/>
        <dbReference type="ChEBI" id="CHEBI:33019"/>
        <dbReference type="ChEBI" id="CHEBI:33384"/>
        <dbReference type="ChEBI" id="CHEBI:78442"/>
        <dbReference type="ChEBI" id="CHEBI:78533"/>
        <dbReference type="ChEBI" id="CHEBI:456215"/>
        <dbReference type="EC" id="6.1.1.11"/>
    </reaction>
</comment>
<accession>A0A2H6KGP0</accession>
<evidence type="ECO:0000256" key="6">
    <source>
        <dbReference type="ARBA" id="ARBA00022598"/>
    </source>
</evidence>
<dbReference type="InterPro" id="IPR010978">
    <property type="entry name" value="tRNA-bd_arm"/>
</dbReference>
<dbReference type="PANTHER" id="PTHR43697:SF1">
    <property type="entry name" value="SERINE--TRNA LIGASE"/>
    <property type="match status" value="1"/>
</dbReference>
<dbReference type="GeneID" id="39875940"/>
<keyword evidence="10 19" id="KW-0030">Aminoacyl-tRNA synthetase</keyword>
<evidence type="ECO:0000256" key="14">
    <source>
        <dbReference type="ARBA" id="ARBA00047929"/>
    </source>
</evidence>
<dbReference type="PANTHER" id="PTHR43697">
    <property type="entry name" value="SERYL-TRNA SYNTHETASE"/>
    <property type="match status" value="1"/>
</dbReference>
<keyword evidence="20" id="KW-1185">Reference proteome</keyword>
<keyword evidence="7" id="KW-0547">Nucleotide-binding</keyword>
<keyword evidence="8" id="KW-0067">ATP-binding</keyword>
<reference evidence="19 20" key="1">
    <citation type="journal article" date="2017" name="BMC Genomics">
        <title>Whole-genome assembly of Babesia ovata and comparative genomics between closely related pathogens.</title>
        <authorList>
            <person name="Yamagishi J."/>
            <person name="Asada M."/>
            <person name="Hakimi H."/>
            <person name="Tanaka T.Q."/>
            <person name="Sugimoto C."/>
            <person name="Kawazu S."/>
        </authorList>
    </citation>
    <scope>NUCLEOTIDE SEQUENCE [LARGE SCALE GENOMIC DNA]</scope>
    <source>
        <strain evidence="19 20">Miyake</strain>
    </source>
</reference>
<evidence type="ECO:0000256" key="7">
    <source>
        <dbReference type="ARBA" id="ARBA00022741"/>
    </source>
</evidence>
<comment type="similarity">
    <text evidence="3">Belongs to the class-II aminoacyl-tRNA synthetase family. Type-1 seryl-tRNA synthetase subfamily.</text>
</comment>
<feature type="signal peptide" evidence="17">
    <location>
        <begin position="1"/>
        <end position="24"/>
    </location>
</feature>
<keyword evidence="17" id="KW-0732">Signal</keyword>
<evidence type="ECO:0000256" key="10">
    <source>
        <dbReference type="ARBA" id="ARBA00023146"/>
    </source>
</evidence>
<evidence type="ECO:0000259" key="18">
    <source>
        <dbReference type="PROSITE" id="PS50862"/>
    </source>
</evidence>
<evidence type="ECO:0000256" key="15">
    <source>
        <dbReference type="ARBA" id="ARBA00048823"/>
    </source>
</evidence>
<dbReference type="RefSeq" id="XP_028868413.1">
    <property type="nucleotide sequence ID" value="XM_029012580.1"/>
</dbReference>
<comment type="subcellular location">
    <subcellularLocation>
        <location evidence="1">Cytoplasm</location>
    </subcellularLocation>
</comment>
<evidence type="ECO:0000313" key="20">
    <source>
        <dbReference type="Proteomes" id="UP000236319"/>
    </source>
</evidence>
<evidence type="ECO:0000256" key="1">
    <source>
        <dbReference type="ARBA" id="ARBA00004496"/>
    </source>
</evidence>
<evidence type="ECO:0000256" key="11">
    <source>
        <dbReference type="ARBA" id="ARBA00031113"/>
    </source>
</evidence>
<evidence type="ECO:0000256" key="4">
    <source>
        <dbReference type="ARBA" id="ARBA00012840"/>
    </source>
</evidence>
<feature type="region of interest" description="Disordered" evidence="16">
    <location>
        <begin position="175"/>
        <end position="194"/>
    </location>
</feature>
<dbReference type="Proteomes" id="UP000236319">
    <property type="component" value="Unassembled WGS sequence"/>
</dbReference>
<keyword evidence="9" id="KW-0648">Protein biosynthesis</keyword>
<evidence type="ECO:0000256" key="3">
    <source>
        <dbReference type="ARBA" id="ARBA00010728"/>
    </source>
</evidence>
<dbReference type="InterPro" id="IPR002314">
    <property type="entry name" value="aa-tRNA-synt_IIb"/>
</dbReference>
<dbReference type="OrthoDB" id="10264585at2759"/>
<dbReference type="EMBL" id="BDSA01000004">
    <property type="protein sequence ID" value="GBE62170.1"/>
    <property type="molecule type" value="Genomic_DNA"/>
</dbReference>
<dbReference type="SUPFAM" id="SSF55681">
    <property type="entry name" value="Class II aaRS and biotin synthetases"/>
    <property type="match status" value="1"/>
</dbReference>
<evidence type="ECO:0000313" key="19">
    <source>
        <dbReference type="EMBL" id="GBE62170.1"/>
    </source>
</evidence>
<dbReference type="Pfam" id="PF00587">
    <property type="entry name" value="tRNA-synt_2b"/>
    <property type="match status" value="1"/>
</dbReference>
<evidence type="ECO:0000256" key="5">
    <source>
        <dbReference type="ARBA" id="ARBA00022490"/>
    </source>
</evidence>
<dbReference type="SUPFAM" id="SSF46589">
    <property type="entry name" value="tRNA-binding arm"/>
    <property type="match status" value="1"/>
</dbReference>
<dbReference type="PROSITE" id="PS50862">
    <property type="entry name" value="AA_TRNA_LIGASE_II"/>
    <property type="match status" value="1"/>
</dbReference>
<feature type="chain" id="PRO_5014174701" description="Serine--tRNA ligase" evidence="17">
    <location>
        <begin position="25"/>
        <end position="544"/>
    </location>
</feature>
<dbReference type="GO" id="GO:0006434">
    <property type="term" value="P:seryl-tRNA aminoacylation"/>
    <property type="evidence" value="ECO:0007669"/>
    <property type="project" value="InterPro"/>
</dbReference>
<proteinExistence type="inferred from homology"/>
<evidence type="ECO:0000256" key="2">
    <source>
        <dbReference type="ARBA" id="ARBA00005045"/>
    </source>
</evidence>
<gene>
    <name evidence="19" type="ORF">BOVATA_036630</name>
</gene>
<name>A0A2H6KGP0_9APIC</name>
<dbReference type="NCBIfam" id="TIGR00414">
    <property type="entry name" value="serS"/>
    <property type="match status" value="1"/>
</dbReference>
<dbReference type="VEuPathDB" id="PiroplasmaDB:BOVATA_036630"/>
<evidence type="ECO:0000256" key="13">
    <source>
        <dbReference type="ARBA" id="ARBA00039158"/>
    </source>
</evidence>
<dbReference type="PRINTS" id="PR00981">
    <property type="entry name" value="TRNASYNTHSER"/>
</dbReference>
<feature type="domain" description="Aminoacyl-transfer RNA synthetases class-II family profile" evidence="18">
    <location>
        <begin position="282"/>
        <end position="531"/>
    </location>
</feature>